<dbReference type="Pfam" id="PF03641">
    <property type="entry name" value="Lysine_decarbox"/>
    <property type="match status" value="1"/>
</dbReference>
<keyword evidence="3" id="KW-0203">Cytokinin biosynthesis</keyword>
<protein>
    <recommendedName>
        <fullName evidence="3">Cytokinin riboside 5'-monophosphate phosphoribohydrolase</fullName>
        <ecNumber evidence="3">3.2.2.n1</ecNumber>
    </recommendedName>
</protein>
<dbReference type="RefSeq" id="WP_092528845.1">
    <property type="nucleotide sequence ID" value="NZ_FNCI01000021.1"/>
</dbReference>
<gene>
    <name evidence="4" type="ORF">SAMN05216571_12110</name>
</gene>
<dbReference type="OrthoDB" id="9801098at2"/>
<dbReference type="Proteomes" id="UP000198641">
    <property type="component" value="Unassembled WGS sequence"/>
</dbReference>
<dbReference type="EC" id="3.2.2.n1" evidence="3"/>
<dbReference type="SUPFAM" id="SSF102405">
    <property type="entry name" value="MCP/YpsA-like"/>
    <property type="match status" value="1"/>
</dbReference>
<name>A0A1G7VC66_9GAMM</name>
<reference evidence="4 5" key="1">
    <citation type="submission" date="2016-10" db="EMBL/GenBank/DDBJ databases">
        <authorList>
            <person name="de Groot N.N."/>
        </authorList>
    </citation>
    <scope>NUCLEOTIDE SEQUENCE [LARGE SCALE GENOMIC DNA]</scope>
    <source>
        <strain evidence="4 5">BH539</strain>
    </source>
</reference>
<dbReference type="Gene3D" id="3.40.50.450">
    <property type="match status" value="1"/>
</dbReference>
<dbReference type="PANTHER" id="PTHR31223:SF70">
    <property type="entry name" value="LOG FAMILY PROTEIN YJL055W"/>
    <property type="match status" value="1"/>
</dbReference>
<evidence type="ECO:0000256" key="2">
    <source>
        <dbReference type="ARBA" id="ARBA00006763"/>
    </source>
</evidence>
<keyword evidence="5" id="KW-1185">Reference proteome</keyword>
<evidence type="ECO:0000313" key="5">
    <source>
        <dbReference type="Proteomes" id="UP000198641"/>
    </source>
</evidence>
<dbReference type="PANTHER" id="PTHR31223">
    <property type="entry name" value="LOG FAMILY PROTEIN YJL055W"/>
    <property type="match status" value="1"/>
</dbReference>
<dbReference type="STRING" id="284577.SAMN05216571_12110"/>
<dbReference type="InterPro" id="IPR005269">
    <property type="entry name" value="LOG"/>
</dbReference>
<comment type="similarity">
    <text evidence="2 3">Belongs to the LOG family.</text>
</comment>
<proteinExistence type="inferred from homology"/>
<evidence type="ECO:0000313" key="4">
    <source>
        <dbReference type="EMBL" id="SDG57435.1"/>
    </source>
</evidence>
<dbReference type="GO" id="GO:0008714">
    <property type="term" value="F:AMP nucleosidase activity"/>
    <property type="evidence" value="ECO:0007669"/>
    <property type="project" value="UniProtKB-EC"/>
</dbReference>
<dbReference type="GO" id="GO:0009691">
    <property type="term" value="P:cytokinin biosynthetic process"/>
    <property type="evidence" value="ECO:0007669"/>
    <property type="project" value="UniProtKB-UniRule"/>
</dbReference>
<dbReference type="AlphaFoldDB" id="A0A1G7VC66"/>
<comment type="catalytic activity">
    <reaction evidence="1">
        <text>AMP + H2O = D-ribose 5-phosphate + adenine</text>
        <dbReference type="Rhea" id="RHEA:20129"/>
        <dbReference type="ChEBI" id="CHEBI:15377"/>
        <dbReference type="ChEBI" id="CHEBI:16708"/>
        <dbReference type="ChEBI" id="CHEBI:78346"/>
        <dbReference type="ChEBI" id="CHEBI:456215"/>
        <dbReference type="EC" id="3.2.2.4"/>
    </reaction>
</comment>
<organism evidence="4 5">
    <name type="scientific">Onishia taeanensis</name>
    <dbReference type="NCBI Taxonomy" id="284577"/>
    <lineage>
        <taxon>Bacteria</taxon>
        <taxon>Pseudomonadati</taxon>
        <taxon>Pseudomonadota</taxon>
        <taxon>Gammaproteobacteria</taxon>
        <taxon>Oceanospirillales</taxon>
        <taxon>Halomonadaceae</taxon>
        <taxon>Onishia</taxon>
    </lineage>
</organism>
<keyword evidence="3" id="KW-0378">Hydrolase</keyword>
<dbReference type="InterPro" id="IPR031100">
    <property type="entry name" value="LOG_fam"/>
</dbReference>
<dbReference type="GO" id="GO:0005829">
    <property type="term" value="C:cytosol"/>
    <property type="evidence" value="ECO:0007669"/>
    <property type="project" value="TreeGrafter"/>
</dbReference>
<dbReference type="EMBL" id="FNCI01000021">
    <property type="protein sequence ID" value="SDG57435.1"/>
    <property type="molecule type" value="Genomic_DNA"/>
</dbReference>
<evidence type="ECO:0000256" key="3">
    <source>
        <dbReference type="RuleBase" id="RU363015"/>
    </source>
</evidence>
<dbReference type="NCBIfam" id="TIGR00730">
    <property type="entry name" value="Rossman fold protein, TIGR00730 family"/>
    <property type="match status" value="1"/>
</dbReference>
<evidence type="ECO:0000256" key="1">
    <source>
        <dbReference type="ARBA" id="ARBA00000274"/>
    </source>
</evidence>
<sequence length="183" mass="19616">MANICVYLGSRQGSDPCFHEATVALGREIGTRGHGLVYGGARVGLMGALADAVLDAGGEVIGVMPDHLVEREMSHHGLTQLIRVADMHERKATMAAKADAFAALPGGIGTLEELFESWTWQYLGLHDKPIALLDTQRFFAPLLTFLDNLVGQGFLDARTRDALGSAPTPAALLDRLEQQLLPA</sequence>
<accession>A0A1G7VC66</accession>